<keyword evidence="2" id="KW-1185">Reference proteome</keyword>
<evidence type="ECO:0000313" key="2">
    <source>
        <dbReference type="Proteomes" id="UP000053617"/>
    </source>
</evidence>
<dbReference type="EMBL" id="KN847475">
    <property type="protein sequence ID" value="KIX10009.1"/>
    <property type="molecule type" value="Genomic_DNA"/>
</dbReference>
<dbReference type="Proteomes" id="UP000053617">
    <property type="component" value="Unassembled WGS sequence"/>
</dbReference>
<dbReference type="VEuPathDB" id="FungiDB:Z518_01090"/>
<evidence type="ECO:0000313" key="1">
    <source>
        <dbReference type="EMBL" id="KIX10009.1"/>
    </source>
</evidence>
<dbReference type="Gene3D" id="1.20.1290.10">
    <property type="entry name" value="AhpD-like"/>
    <property type="match status" value="1"/>
</dbReference>
<accession>A0A0D2IVF5</accession>
<sequence length="225" mass="24373">MSSDTTTTTTSASSLSKILNSTPNRPHLDFSSLQALFPHSQATPEPSPLWYVLTTAVLLSFHKEKLIGELWTYLATNIENDESQDHHQEHLLPAARRIREACLKASTLVGFPRAINALTSLNSSISHTHPSLSMILSSDQSLRSSLSTSEKSARGMALFTQIYQQHTSRVLDAMDAASGGDLTHFAINCIYGELLSEDRVIGALETGLLEFACCLADGCGPQAKG</sequence>
<dbReference type="SUPFAM" id="SSF69118">
    <property type="entry name" value="AhpD-like"/>
    <property type="match status" value="1"/>
</dbReference>
<proteinExistence type="predicted"/>
<dbReference type="PANTHER" id="PTHR28180:SF2">
    <property type="entry name" value="PEROXISOMAL PROTEIN 2"/>
    <property type="match status" value="1"/>
</dbReference>
<organism evidence="1 2">
    <name type="scientific">Rhinocladiella mackenziei CBS 650.93</name>
    <dbReference type="NCBI Taxonomy" id="1442369"/>
    <lineage>
        <taxon>Eukaryota</taxon>
        <taxon>Fungi</taxon>
        <taxon>Dikarya</taxon>
        <taxon>Ascomycota</taxon>
        <taxon>Pezizomycotina</taxon>
        <taxon>Eurotiomycetes</taxon>
        <taxon>Chaetothyriomycetidae</taxon>
        <taxon>Chaetothyriales</taxon>
        <taxon>Herpotrichiellaceae</taxon>
        <taxon>Rhinocladiella</taxon>
    </lineage>
</organism>
<dbReference type="RefSeq" id="XP_013277145.1">
    <property type="nucleotide sequence ID" value="XM_013421691.1"/>
</dbReference>
<name>A0A0D2IVF5_9EURO</name>
<gene>
    <name evidence="1" type="ORF">Z518_01090</name>
</gene>
<dbReference type="OrthoDB" id="5537330at2759"/>
<dbReference type="InterPro" id="IPR029032">
    <property type="entry name" value="AhpD-like"/>
</dbReference>
<reference evidence="1 2" key="1">
    <citation type="submission" date="2015-01" db="EMBL/GenBank/DDBJ databases">
        <title>The Genome Sequence of Rhinocladiella mackenzie CBS 650.93.</title>
        <authorList>
            <consortium name="The Broad Institute Genomics Platform"/>
            <person name="Cuomo C."/>
            <person name="de Hoog S."/>
            <person name="Gorbushina A."/>
            <person name="Stielow B."/>
            <person name="Teixiera M."/>
            <person name="Abouelleil A."/>
            <person name="Chapman S.B."/>
            <person name="Priest M."/>
            <person name="Young S.K."/>
            <person name="Wortman J."/>
            <person name="Nusbaum C."/>
            <person name="Birren B."/>
        </authorList>
    </citation>
    <scope>NUCLEOTIDE SEQUENCE [LARGE SCALE GENOMIC DNA]</scope>
    <source>
        <strain evidence="1 2">CBS 650.93</strain>
    </source>
</reference>
<dbReference type="HOGENOM" id="CLU_031480_0_1_1"/>
<dbReference type="AlphaFoldDB" id="A0A0D2IVF5"/>
<dbReference type="InterPro" id="IPR052999">
    <property type="entry name" value="PTS1_Protein"/>
</dbReference>
<dbReference type="PANTHER" id="PTHR28180">
    <property type="entry name" value="CONSERVED MITOCHONDRIAL PROTEIN-RELATED"/>
    <property type="match status" value="1"/>
</dbReference>
<dbReference type="GeneID" id="25289161"/>
<dbReference type="STRING" id="1442369.A0A0D2IVF5"/>
<protein>
    <submittedName>
        <fullName evidence="1">Uncharacterized protein</fullName>
    </submittedName>
</protein>